<dbReference type="GO" id="GO:0006777">
    <property type="term" value="P:Mo-molybdopterin cofactor biosynthetic process"/>
    <property type="evidence" value="ECO:0007669"/>
    <property type="project" value="UniProtKB-KW"/>
</dbReference>
<evidence type="ECO:0000256" key="1">
    <source>
        <dbReference type="ARBA" id="ARBA00022490"/>
    </source>
</evidence>
<reference evidence="10" key="1">
    <citation type="submission" date="2023-01" db="EMBL/GenBank/DDBJ databases">
        <title>The genome sequence of Kordiimonadaceae bacterium 6D33.</title>
        <authorList>
            <person name="Liu Y."/>
        </authorList>
    </citation>
    <scope>NUCLEOTIDE SEQUENCE</scope>
    <source>
        <strain evidence="10">6D33</strain>
    </source>
</reference>
<feature type="binding site" evidence="8">
    <location>
        <position position="27"/>
    </location>
    <ligand>
        <name>GTP</name>
        <dbReference type="ChEBI" id="CHEBI:37565"/>
    </ligand>
</feature>
<gene>
    <name evidence="8" type="primary">mobA</name>
    <name evidence="10" type="ORF">PH603_07305</name>
</gene>
<comment type="cofactor">
    <cofactor evidence="8">
        <name>Mg(2+)</name>
        <dbReference type="ChEBI" id="CHEBI:18420"/>
    </cofactor>
</comment>
<feature type="binding site" evidence="8">
    <location>
        <begin position="14"/>
        <end position="16"/>
    </location>
    <ligand>
        <name>GTP</name>
        <dbReference type="ChEBI" id="CHEBI:37565"/>
    </ligand>
</feature>
<keyword evidence="7 8" id="KW-0501">Molybdenum cofactor biosynthesis</keyword>
<evidence type="ECO:0000259" key="9">
    <source>
        <dbReference type="Pfam" id="PF12804"/>
    </source>
</evidence>
<keyword evidence="4 8" id="KW-0547">Nucleotide-binding</keyword>
<comment type="function">
    <text evidence="8">Transfers a GMP moiety from GTP to Mo-molybdopterin (Mo-MPT) cofactor (Moco or molybdenum cofactor) to form Mo-molybdopterin guanine dinucleotide (Mo-MGD) cofactor.</text>
</comment>
<dbReference type="EMBL" id="CP116805">
    <property type="protein sequence ID" value="WCL55567.1"/>
    <property type="molecule type" value="Genomic_DNA"/>
</dbReference>
<comment type="catalytic activity">
    <reaction evidence="8">
        <text>Mo-molybdopterin + GTP + H(+) = Mo-molybdopterin guanine dinucleotide + diphosphate</text>
        <dbReference type="Rhea" id="RHEA:34243"/>
        <dbReference type="ChEBI" id="CHEBI:15378"/>
        <dbReference type="ChEBI" id="CHEBI:33019"/>
        <dbReference type="ChEBI" id="CHEBI:37565"/>
        <dbReference type="ChEBI" id="CHEBI:71302"/>
        <dbReference type="ChEBI" id="CHEBI:71310"/>
        <dbReference type="EC" id="2.7.7.77"/>
    </reaction>
</comment>
<dbReference type="RefSeq" id="WP_289505399.1">
    <property type="nucleotide sequence ID" value="NZ_CP116805.1"/>
</dbReference>
<dbReference type="HAMAP" id="MF_00316">
    <property type="entry name" value="MobA"/>
    <property type="match status" value="1"/>
</dbReference>
<dbReference type="PANTHER" id="PTHR19136">
    <property type="entry name" value="MOLYBDENUM COFACTOR GUANYLYLTRANSFERASE"/>
    <property type="match status" value="1"/>
</dbReference>
<dbReference type="PANTHER" id="PTHR19136:SF81">
    <property type="entry name" value="MOLYBDENUM COFACTOR GUANYLYLTRANSFERASE"/>
    <property type="match status" value="1"/>
</dbReference>
<keyword evidence="5 8" id="KW-0460">Magnesium</keyword>
<organism evidence="10 11">
    <name type="scientific">Gimibacter soli</name>
    <dbReference type="NCBI Taxonomy" id="3024400"/>
    <lineage>
        <taxon>Bacteria</taxon>
        <taxon>Pseudomonadati</taxon>
        <taxon>Pseudomonadota</taxon>
        <taxon>Alphaproteobacteria</taxon>
        <taxon>Kordiimonadales</taxon>
        <taxon>Temperatibacteraceae</taxon>
        <taxon>Gimibacter</taxon>
    </lineage>
</organism>
<proteinExistence type="inferred from homology"/>
<sequence length="198" mass="20527">MTPETTDQLPGIILAGGKSSRMGGIDKALVKIDDQRMIDVVRQRLVGQVGEILISGADDRGTGLACIADCPDGPGGPAAGLFAVWKQLAAYEPNAAGFVTVPVDGPCFPPDLAARLTASGSPAIAADETGTHPTFGYWPLAALGNIWPTLDLSQSLSLHRLARMVGASEVCWPGSHSFININTPGELAAIRSWPEAGA</sequence>
<dbReference type="AlphaFoldDB" id="A0AAE9XSH7"/>
<feature type="binding site" evidence="8">
    <location>
        <position position="104"/>
    </location>
    <ligand>
        <name>Mg(2+)</name>
        <dbReference type="ChEBI" id="CHEBI:18420"/>
    </ligand>
</feature>
<dbReference type="SUPFAM" id="SSF53448">
    <property type="entry name" value="Nucleotide-diphospho-sugar transferases"/>
    <property type="match status" value="1"/>
</dbReference>
<evidence type="ECO:0000313" key="11">
    <source>
        <dbReference type="Proteomes" id="UP001217500"/>
    </source>
</evidence>
<comment type="subcellular location">
    <subcellularLocation>
        <location evidence="8">Cytoplasm</location>
    </subcellularLocation>
</comment>
<keyword evidence="3 8" id="KW-0479">Metal-binding</keyword>
<evidence type="ECO:0000313" key="10">
    <source>
        <dbReference type="EMBL" id="WCL55567.1"/>
    </source>
</evidence>
<comment type="domain">
    <text evidence="8">The N-terminal domain determines nucleotide recognition and specific binding, while the C-terminal domain determines the specific binding to the target protein.</text>
</comment>
<feature type="binding site" evidence="8">
    <location>
        <position position="69"/>
    </location>
    <ligand>
        <name>GTP</name>
        <dbReference type="ChEBI" id="CHEBI:37565"/>
    </ligand>
</feature>
<protein>
    <recommendedName>
        <fullName evidence="8">Molybdenum cofactor guanylyltransferase</fullName>
        <shortName evidence="8">MoCo guanylyltransferase</shortName>
        <ecNumber evidence="8">2.7.7.77</ecNumber>
    </recommendedName>
    <alternativeName>
        <fullName evidence="8">GTP:molybdopterin guanylyltransferase</fullName>
    </alternativeName>
    <alternativeName>
        <fullName evidence="8">Mo-MPT guanylyltransferase</fullName>
    </alternativeName>
    <alternativeName>
        <fullName evidence="8">Molybdopterin guanylyltransferase</fullName>
    </alternativeName>
    <alternativeName>
        <fullName evidence="8">Molybdopterin-guanine dinucleotide synthase</fullName>
        <shortName evidence="8">MGD synthase</shortName>
    </alternativeName>
</protein>
<dbReference type="InterPro" id="IPR029044">
    <property type="entry name" value="Nucleotide-diphossugar_trans"/>
</dbReference>
<dbReference type="Pfam" id="PF12804">
    <property type="entry name" value="NTP_transf_3"/>
    <property type="match status" value="1"/>
</dbReference>
<comment type="similarity">
    <text evidence="8">Belongs to the MobA family.</text>
</comment>
<dbReference type="InterPro" id="IPR025877">
    <property type="entry name" value="MobA-like_NTP_Trfase"/>
</dbReference>
<dbReference type="InterPro" id="IPR013482">
    <property type="entry name" value="Molybde_CF_guanTrfase"/>
</dbReference>
<dbReference type="KEGG" id="gso:PH603_07305"/>
<evidence type="ECO:0000256" key="4">
    <source>
        <dbReference type="ARBA" id="ARBA00022741"/>
    </source>
</evidence>
<keyword evidence="1 8" id="KW-0963">Cytoplasm</keyword>
<dbReference type="GO" id="GO:0005737">
    <property type="term" value="C:cytoplasm"/>
    <property type="evidence" value="ECO:0007669"/>
    <property type="project" value="UniProtKB-SubCell"/>
</dbReference>
<dbReference type="GO" id="GO:0061603">
    <property type="term" value="F:molybdenum cofactor guanylyltransferase activity"/>
    <property type="evidence" value="ECO:0007669"/>
    <property type="project" value="UniProtKB-EC"/>
</dbReference>
<evidence type="ECO:0000256" key="7">
    <source>
        <dbReference type="ARBA" id="ARBA00023150"/>
    </source>
</evidence>
<keyword evidence="6 8" id="KW-0342">GTP-binding</keyword>
<keyword evidence="2 8" id="KW-0808">Transferase</keyword>
<comment type="subunit">
    <text evidence="8">Monomer.</text>
</comment>
<feature type="binding site" evidence="8">
    <location>
        <position position="104"/>
    </location>
    <ligand>
        <name>GTP</name>
        <dbReference type="ChEBI" id="CHEBI:37565"/>
    </ligand>
</feature>
<evidence type="ECO:0000256" key="2">
    <source>
        <dbReference type="ARBA" id="ARBA00022679"/>
    </source>
</evidence>
<name>A0AAE9XSH7_9PROT</name>
<dbReference type="GO" id="GO:0005525">
    <property type="term" value="F:GTP binding"/>
    <property type="evidence" value="ECO:0007669"/>
    <property type="project" value="UniProtKB-UniRule"/>
</dbReference>
<dbReference type="Gene3D" id="3.90.550.10">
    <property type="entry name" value="Spore Coat Polysaccharide Biosynthesis Protein SpsA, Chain A"/>
    <property type="match status" value="1"/>
</dbReference>
<evidence type="ECO:0000256" key="8">
    <source>
        <dbReference type="HAMAP-Rule" id="MF_00316"/>
    </source>
</evidence>
<evidence type="ECO:0000256" key="5">
    <source>
        <dbReference type="ARBA" id="ARBA00022842"/>
    </source>
</evidence>
<keyword evidence="11" id="KW-1185">Reference proteome</keyword>
<evidence type="ECO:0000256" key="6">
    <source>
        <dbReference type="ARBA" id="ARBA00023134"/>
    </source>
</evidence>
<dbReference type="CDD" id="cd02503">
    <property type="entry name" value="MobA"/>
    <property type="match status" value="1"/>
</dbReference>
<evidence type="ECO:0000256" key="3">
    <source>
        <dbReference type="ARBA" id="ARBA00022723"/>
    </source>
</evidence>
<comment type="caution">
    <text evidence="8">Lacks conserved residue(s) required for the propagation of feature annotation.</text>
</comment>
<dbReference type="GO" id="GO:0046872">
    <property type="term" value="F:metal ion binding"/>
    <property type="evidence" value="ECO:0007669"/>
    <property type="project" value="UniProtKB-KW"/>
</dbReference>
<accession>A0AAE9XSH7</accession>
<dbReference type="EC" id="2.7.7.77" evidence="8"/>
<dbReference type="Proteomes" id="UP001217500">
    <property type="component" value="Chromosome"/>
</dbReference>
<feature type="domain" description="MobA-like NTP transferase" evidence="9">
    <location>
        <begin position="11"/>
        <end position="135"/>
    </location>
</feature>